<name>A0A9X6SRT0_BACCE</name>
<evidence type="ECO:0000313" key="1">
    <source>
        <dbReference type="EMBL" id="PDZ93972.1"/>
    </source>
</evidence>
<sequence length="208" mass="23895">MKINSIKDIQTNLKEMISQKKEMFFQEIFNKATYLFMYEYKQVIADDSTPEQSGMVVNSSNKHKLDDYKTFGDFAKVIFTGGTIATHVKGSGLAHEKLNQKLEHECLKMVGFTLNELLAGIGRDTLIAIFTNEEYLTSEDDIEKLTIEDIKDIMCENDLIDVYGIRNDMIEELMGIEFSSVIDKGVWEAGKQRQQELDEIKKKTKLKQ</sequence>
<gene>
    <name evidence="1" type="ORF">CON36_36330</name>
</gene>
<protein>
    <submittedName>
        <fullName evidence="1">Uncharacterized protein</fullName>
    </submittedName>
</protein>
<dbReference type="Proteomes" id="UP000219922">
    <property type="component" value="Unassembled WGS sequence"/>
</dbReference>
<dbReference type="RefSeq" id="WP_098007412.1">
    <property type="nucleotide sequence ID" value="NZ_NVMX01000301.1"/>
</dbReference>
<evidence type="ECO:0000313" key="2">
    <source>
        <dbReference type="Proteomes" id="UP000219922"/>
    </source>
</evidence>
<reference evidence="1 2" key="1">
    <citation type="submission" date="2017-09" db="EMBL/GenBank/DDBJ databases">
        <title>Large-scale bioinformatics analysis of Bacillus genomes uncovers conserved roles of natural products in bacterial physiology.</title>
        <authorList>
            <consortium name="Agbiome Team Llc"/>
            <person name="Bleich R.M."/>
            <person name="Grubbs K.J."/>
            <person name="Santa Maria K.C."/>
            <person name="Allen S.E."/>
            <person name="Farag S."/>
            <person name="Shank E.A."/>
            <person name="Bowers A."/>
        </authorList>
    </citation>
    <scope>NUCLEOTIDE SEQUENCE [LARGE SCALE GENOMIC DNA]</scope>
    <source>
        <strain evidence="1 2">AFS092789</strain>
    </source>
</reference>
<comment type="caution">
    <text evidence="1">The sequence shown here is derived from an EMBL/GenBank/DDBJ whole genome shotgun (WGS) entry which is preliminary data.</text>
</comment>
<proteinExistence type="predicted"/>
<dbReference type="AlphaFoldDB" id="A0A9X6SRT0"/>
<organism evidence="1 2">
    <name type="scientific">Bacillus cereus</name>
    <dbReference type="NCBI Taxonomy" id="1396"/>
    <lineage>
        <taxon>Bacteria</taxon>
        <taxon>Bacillati</taxon>
        <taxon>Bacillota</taxon>
        <taxon>Bacilli</taxon>
        <taxon>Bacillales</taxon>
        <taxon>Bacillaceae</taxon>
        <taxon>Bacillus</taxon>
        <taxon>Bacillus cereus group</taxon>
    </lineage>
</organism>
<dbReference type="EMBL" id="NVMX01000301">
    <property type="protein sequence ID" value="PDZ93972.1"/>
    <property type="molecule type" value="Genomic_DNA"/>
</dbReference>
<accession>A0A9X6SRT0</accession>